<name>A0A8S1H4S9_9PELO</name>
<dbReference type="Gene3D" id="3.30.830.10">
    <property type="entry name" value="Metalloenzyme, LuxS/M16 peptidase-like"/>
    <property type="match status" value="7"/>
</dbReference>
<dbReference type="FunFam" id="3.30.830.10:FF:000031">
    <property type="entry name" value="Putative zinc metalloprotease"/>
    <property type="match status" value="1"/>
</dbReference>
<feature type="domain" description="Peptidase M16 N-terminal" evidence="1">
    <location>
        <begin position="1066"/>
        <end position="1154"/>
    </location>
</feature>
<organism evidence="3 4">
    <name type="scientific">Caenorhabditis auriculariae</name>
    <dbReference type="NCBI Taxonomy" id="2777116"/>
    <lineage>
        <taxon>Eukaryota</taxon>
        <taxon>Metazoa</taxon>
        <taxon>Ecdysozoa</taxon>
        <taxon>Nematoda</taxon>
        <taxon>Chromadorea</taxon>
        <taxon>Rhabditida</taxon>
        <taxon>Rhabditina</taxon>
        <taxon>Rhabditomorpha</taxon>
        <taxon>Rhabditoidea</taxon>
        <taxon>Rhabditidae</taxon>
        <taxon>Peloderinae</taxon>
        <taxon>Caenorhabditis</taxon>
    </lineage>
</organism>
<dbReference type="OrthoDB" id="5809639at2759"/>
<dbReference type="FunFam" id="3.30.830.10:FF:000015">
    <property type="entry name" value="Putative zinc metalloprotease"/>
    <property type="match status" value="2"/>
</dbReference>
<dbReference type="EMBL" id="CAJGYM010000015">
    <property type="protein sequence ID" value="CAD6190284.1"/>
    <property type="molecule type" value="Genomic_DNA"/>
</dbReference>
<evidence type="ECO:0000313" key="4">
    <source>
        <dbReference type="Proteomes" id="UP000835052"/>
    </source>
</evidence>
<evidence type="ECO:0000313" key="3">
    <source>
        <dbReference type="EMBL" id="CAD6190284.1"/>
    </source>
</evidence>
<protein>
    <submittedName>
        <fullName evidence="3">Uncharacterized protein</fullName>
    </submittedName>
</protein>
<dbReference type="GO" id="GO:0046872">
    <property type="term" value="F:metal ion binding"/>
    <property type="evidence" value="ECO:0007669"/>
    <property type="project" value="InterPro"/>
</dbReference>
<comment type="caution">
    <text evidence="3">The sequence shown here is derived from an EMBL/GenBank/DDBJ whole genome shotgun (WGS) entry which is preliminary data.</text>
</comment>
<proteinExistence type="predicted"/>
<feature type="domain" description="Peptidase M16 N-terminal" evidence="1">
    <location>
        <begin position="51"/>
        <end position="140"/>
    </location>
</feature>
<evidence type="ECO:0000259" key="2">
    <source>
        <dbReference type="Pfam" id="PF05193"/>
    </source>
</evidence>
<dbReference type="InterPro" id="IPR011765">
    <property type="entry name" value="Pept_M16_N"/>
</dbReference>
<dbReference type="Proteomes" id="UP000835052">
    <property type="component" value="Unassembled WGS sequence"/>
</dbReference>
<dbReference type="InterPro" id="IPR011249">
    <property type="entry name" value="Metalloenz_LuxS/M16"/>
</dbReference>
<dbReference type="PANTHER" id="PTHR43016">
    <property type="entry name" value="PRESEQUENCE PROTEASE"/>
    <property type="match status" value="1"/>
</dbReference>
<dbReference type="SUPFAM" id="SSF63411">
    <property type="entry name" value="LuxS/MPP-like metallohydrolase"/>
    <property type="match status" value="6"/>
</dbReference>
<dbReference type="PANTHER" id="PTHR43016:SF16">
    <property type="entry name" value="METALLOPROTEASE, PUTATIVE (AFU_ORTHOLOGUE AFUA_4G07610)-RELATED"/>
    <property type="match status" value="1"/>
</dbReference>
<sequence length="1968" mass="221199">MACSKLWSCTETVINGGLKLFLYSSKQTKLRVAVGDVPGPMVHGCISFVTEADSDDGLPHTLEHLVFMGSTKYPFKGVLDVIANRCLASGTNAWTDQDHTAYTLSTVGSEGFFKVLPVYISHLLTPMLTPSQFATEVHHIDGKGDDAGVVYSEMQDHESEMESIMDRKAKKLLYPQGHPYAVDTGGRLKNLRESCSLEKVRNYHQKNTTIFQIWLLEILSEVEQEHLGTVPSEFRRPFSLTPSQISESHSVEVNCPSDDASRGSVEIHWFAHLPTDLDAHTALHILFDYFAETSVAHFHVTEAAPCVVQLGFTGVPIEKLKEVAPKFFDKTLREHLEESTWDIERMGFLIDQTILAEFVKLETNAHQQIFSHVIDHQLFDEEDPNFLAKRANEVEYLKKLKSEPASFWAGLVKKYLTAPQVTVIGIPDEKLVDKISKEEKDRVKTQRETLGKEGLATKGAEIAEAIRQNTAEHPSAELLDQLIVRNLEAFERFPVQSLNKGSSSLTAHQSAFLDQFPFHANLHNCPTKFVEMFFLLDSTPLTLEQRSLLYIYTDLLFESPAVIDGVQHSAEDVAKLFTKDLIDHSIEVGVSGYYDRFVNLRIKVQAEKYPILAKWAQIFTQGIVFDASRVKMSAQKLASDARERKRDGSSVASTAIATLVYQPDSNAALYDELVLEKRHESLAKMATKDPKAVIAKLEDVRTALFSNGVNAHVICDSELIDVKDLKSDLWKWTTEDKRFGKGSEFKASSGEDVAPQMGRQLVIGVGGSESSFIYQTTVIDADWSKDELIPTMIFAQYLSQCEGPLWRAIRGDGLAYGANIYVKPDRKQITLSLYRCAQPTNSYERTKQIVTDVASGADVSIAEFEGAKRSLVFDMMRREGNVSSAGKLSILNTLRNTPEPFNTQFCQRIWNTTVEEMVKIGGANVLKLFEEYVRSITVHPSKVKEMKEAFPGIEAASVASLAYPVFSKKKLPIYNQSENYCSVPPDSTSMDFRNFFHLVLLIHFVGSKSIWSPEREECPSAWKCLWLTFNNAVNVTVYESRRSGLRVAVADVDGPIVHGYMSFVTEADSDDGLPHTLEHLIFKGSSKFPFNEVLDVIARQCLSETVNALTAEDFTMYMVNTLGSEGFFKVLPVYVDHLLNPLLTDDHFTTEVHHINGVGDDAGVVYSEMQSYGTEKSKIMFNGAGSVLYPEGYPYRVDTGGALPNLRNSTNMAKIRSYHEKNYHTANLLVTVVGRVNHSKLLDIMEEVEKENMGSVPKNFPTPLSTIAVPEIVKTQVTKVAFPSDDVTTGSVNVHWVAESPTEVATWTALELLSTYLCNSSVSPLQRDFVLQDEPLASEVKYSVQNAAKKSMLVFEFNGVPFDGLEVVETRLFEETLSELLREENWDMSRLESLIEQAIRNELLEEELDVHEKLSLLLVHHQVYDSRNPKTLSQRLNKIEQLNLLKSRSTSFWTNLVKKYLVQPHLTVVGEPSSTLIDEERLEWLEKEENSKKPLPTTRGSSRPHKSWNLLRVNNLSSFERYNVRTFTKDSSSLSDQQQTFLNQFPFQAYLHETRSKFVEAFFLFDSSELTLEQRARMVVFMDLIFESPAVVDDVIVAADDELIEQSMDYGVAENYPNFITLKMKVEAEKFELVAKWSKIFTQGVILDPQRIRTAAQRLASEARDAKSEPSTVTNVALASILYKNNSNEAVQDPVLERVFEALAEEAKNDPPTAVVKFGEMRRSLFSNGINAHFVLNPERINKNQMSKKLWKWNDFGKIKEFKGDAAADLEPQLGRQLLSTTLGVHFTHDDVVPVTLLANYFSQGPLWQAIRGRGLAYNAEIEVNADNGLVTLSLGECAQPVEAYEETRRIVMELLNNKNISSDAFEGVKRSMVFKLVNHENTISQAGKVGVVNVLRGSPTPFTAKRLKHVWSMTKEEMMSRGAPVIRKLFTNFVRAISANPAKLEELKTAFPGIEVISTESLTLKPF</sequence>
<evidence type="ECO:0000259" key="1">
    <source>
        <dbReference type="Pfam" id="PF00675"/>
    </source>
</evidence>
<dbReference type="Pfam" id="PF00675">
    <property type="entry name" value="Peptidase_M16"/>
    <property type="match status" value="2"/>
</dbReference>
<dbReference type="Pfam" id="PF05193">
    <property type="entry name" value="Peptidase_M16_C"/>
    <property type="match status" value="1"/>
</dbReference>
<reference evidence="3" key="1">
    <citation type="submission" date="2020-10" db="EMBL/GenBank/DDBJ databases">
        <authorList>
            <person name="Kikuchi T."/>
        </authorList>
    </citation>
    <scope>NUCLEOTIDE SEQUENCE</scope>
    <source>
        <strain evidence="3">NKZ352</strain>
    </source>
</reference>
<keyword evidence="4" id="KW-1185">Reference proteome</keyword>
<gene>
    <name evidence="3" type="ORF">CAUJ_LOCUS6203</name>
</gene>
<accession>A0A8S1H4S9</accession>
<feature type="domain" description="Peptidase M16 C-terminal" evidence="2">
    <location>
        <begin position="1213"/>
        <end position="1368"/>
    </location>
</feature>
<dbReference type="InterPro" id="IPR007863">
    <property type="entry name" value="Peptidase_M16_C"/>
</dbReference>